<reference evidence="2" key="2">
    <citation type="submission" date="2025-08" db="UniProtKB">
        <authorList>
            <consortium name="RefSeq"/>
        </authorList>
    </citation>
    <scope>IDENTIFICATION</scope>
    <source>
        <tissue evidence="2">Leaf</tissue>
    </source>
</reference>
<gene>
    <name evidence="2" type="primary">LOC104210217</name>
</gene>
<dbReference type="RefSeq" id="XP_009757360.1">
    <property type="nucleotide sequence ID" value="XM_009759058.1"/>
</dbReference>
<proteinExistence type="predicted"/>
<dbReference type="Proteomes" id="UP000189701">
    <property type="component" value="Unplaced"/>
</dbReference>
<sequence>MDFPWKIGSKAYKIACRKLNLWKSCSIHVYYRISKTWSSTCSFLIILADEHKLLTPESYDKFVCAELPDSKKDRDLYSLVIKHMMHSPCGKLNPINICMKNNNCKFKYPKDFAEQTSKGKNSYPIYKRRRTGEAVEVRERIGVMLQHSQSQLRTNEEHLLSLKKRFQR</sequence>
<dbReference type="STRING" id="4096.A0A1U7V6K6"/>
<name>A0A1U7V6K6_NICSY</name>
<accession>A0A1U7V6K6</accession>
<keyword evidence="1" id="KW-1185">Reference proteome</keyword>
<protein>
    <submittedName>
        <fullName evidence="2">Uncharacterized protein LOC104210217</fullName>
    </submittedName>
</protein>
<dbReference type="eggNOG" id="KOG0987">
    <property type="taxonomic scope" value="Eukaryota"/>
</dbReference>
<evidence type="ECO:0000313" key="2">
    <source>
        <dbReference type="RefSeq" id="XP_009757360.1"/>
    </source>
</evidence>
<dbReference type="AlphaFoldDB" id="A0A1U7V6K6"/>
<organism evidence="1 2">
    <name type="scientific">Nicotiana sylvestris</name>
    <name type="common">Wood tobacco</name>
    <name type="synonym">South American tobacco</name>
    <dbReference type="NCBI Taxonomy" id="4096"/>
    <lineage>
        <taxon>Eukaryota</taxon>
        <taxon>Viridiplantae</taxon>
        <taxon>Streptophyta</taxon>
        <taxon>Embryophyta</taxon>
        <taxon>Tracheophyta</taxon>
        <taxon>Spermatophyta</taxon>
        <taxon>Magnoliopsida</taxon>
        <taxon>eudicotyledons</taxon>
        <taxon>Gunneridae</taxon>
        <taxon>Pentapetalae</taxon>
        <taxon>asterids</taxon>
        <taxon>lamiids</taxon>
        <taxon>Solanales</taxon>
        <taxon>Solanaceae</taxon>
        <taxon>Nicotianoideae</taxon>
        <taxon>Nicotianeae</taxon>
        <taxon>Nicotiana</taxon>
    </lineage>
</organism>
<evidence type="ECO:0000313" key="1">
    <source>
        <dbReference type="Proteomes" id="UP000189701"/>
    </source>
</evidence>
<reference evidence="1" key="1">
    <citation type="journal article" date="2013" name="Genome Biol.">
        <title>Reference genomes and transcriptomes of Nicotiana sylvestris and Nicotiana tomentosiformis.</title>
        <authorList>
            <person name="Sierro N."/>
            <person name="Battey J.N."/>
            <person name="Ouadi S."/>
            <person name="Bovet L."/>
            <person name="Goepfert S."/>
            <person name="Bakaher N."/>
            <person name="Peitsch M.C."/>
            <person name="Ivanov N.V."/>
        </authorList>
    </citation>
    <scope>NUCLEOTIDE SEQUENCE [LARGE SCALE GENOMIC DNA]</scope>
</reference>